<keyword evidence="3" id="KW-1185">Reference proteome</keyword>
<gene>
    <name evidence="1" type="ORF">BRADI_4g41948v3</name>
</gene>
<reference evidence="1" key="2">
    <citation type="submission" date="2017-06" db="EMBL/GenBank/DDBJ databases">
        <title>WGS assembly of Brachypodium distachyon.</title>
        <authorList>
            <consortium name="The International Brachypodium Initiative"/>
            <person name="Lucas S."/>
            <person name="Harmon-Smith M."/>
            <person name="Lail K."/>
            <person name="Tice H."/>
            <person name="Grimwood J."/>
            <person name="Bruce D."/>
            <person name="Barry K."/>
            <person name="Shu S."/>
            <person name="Lindquist E."/>
            <person name="Wang M."/>
            <person name="Pitluck S."/>
            <person name="Vogel J.P."/>
            <person name="Garvin D.F."/>
            <person name="Mockler T.C."/>
            <person name="Schmutz J."/>
            <person name="Rokhsar D."/>
            <person name="Bevan M.W."/>
        </authorList>
    </citation>
    <scope>NUCLEOTIDE SEQUENCE</scope>
    <source>
        <strain evidence="1">Bd21</strain>
    </source>
</reference>
<evidence type="ECO:0000313" key="2">
    <source>
        <dbReference type="EnsemblPlants" id="KQJ92154"/>
    </source>
</evidence>
<evidence type="ECO:0000313" key="3">
    <source>
        <dbReference type="Proteomes" id="UP000008810"/>
    </source>
</evidence>
<dbReference type="EnsemblPlants" id="KQJ92154">
    <property type="protein sequence ID" value="KQJ92154"/>
    <property type="gene ID" value="BRADI_4g41948v3"/>
</dbReference>
<sequence>MGDVRNAELRCMAAYGAWHLWNERNRRIFQQKEINPSMLLQLIIDDYGLLKEAKEL</sequence>
<dbReference type="Proteomes" id="UP000008810">
    <property type="component" value="Chromosome 4"/>
</dbReference>
<dbReference type="OrthoDB" id="692647at2759"/>
<dbReference type="AlphaFoldDB" id="A0A0Q3HFA8"/>
<organism evidence="1">
    <name type="scientific">Brachypodium distachyon</name>
    <name type="common">Purple false brome</name>
    <name type="synonym">Trachynia distachya</name>
    <dbReference type="NCBI Taxonomy" id="15368"/>
    <lineage>
        <taxon>Eukaryota</taxon>
        <taxon>Viridiplantae</taxon>
        <taxon>Streptophyta</taxon>
        <taxon>Embryophyta</taxon>
        <taxon>Tracheophyta</taxon>
        <taxon>Spermatophyta</taxon>
        <taxon>Magnoliopsida</taxon>
        <taxon>Liliopsida</taxon>
        <taxon>Poales</taxon>
        <taxon>Poaceae</taxon>
        <taxon>BOP clade</taxon>
        <taxon>Pooideae</taxon>
        <taxon>Stipodae</taxon>
        <taxon>Brachypodieae</taxon>
        <taxon>Brachypodium</taxon>
    </lineage>
</organism>
<protein>
    <submittedName>
        <fullName evidence="1 2">Uncharacterized protein</fullName>
    </submittedName>
</protein>
<dbReference type="InParanoid" id="A0A0Q3HFA8"/>
<reference evidence="2" key="3">
    <citation type="submission" date="2018-08" db="UniProtKB">
        <authorList>
            <consortium name="EnsemblPlants"/>
        </authorList>
    </citation>
    <scope>IDENTIFICATION</scope>
    <source>
        <strain evidence="2">cv. Bd21</strain>
    </source>
</reference>
<dbReference type="Gramene" id="KQJ92154">
    <property type="protein sequence ID" value="KQJ92154"/>
    <property type="gene ID" value="BRADI_4g41948v3"/>
</dbReference>
<proteinExistence type="predicted"/>
<evidence type="ECO:0000313" key="1">
    <source>
        <dbReference type="EMBL" id="KQJ92154.1"/>
    </source>
</evidence>
<name>A0A0Q3HFA8_BRADI</name>
<reference evidence="1 2" key="1">
    <citation type="journal article" date="2010" name="Nature">
        <title>Genome sequencing and analysis of the model grass Brachypodium distachyon.</title>
        <authorList>
            <consortium name="International Brachypodium Initiative"/>
        </authorList>
    </citation>
    <scope>NUCLEOTIDE SEQUENCE [LARGE SCALE GENOMIC DNA]</scope>
    <source>
        <strain evidence="1 2">Bd21</strain>
    </source>
</reference>
<dbReference type="EMBL" id="CM000883">
    <property type="protein sequence ID" value="KQJ92154.1"/>
    <property type="molecule type" value="Genomic_DNA"/>
</dbReference>
<accession>A0A0Q3HFA8</accession>